<gene>
    <name evidence="1" type="ORF">EGT74_05195</name>
</gene>
<keyword evidence="2" id="KW-1185">Reference proteome</keyword>
<dbReference type="OrthoDB" id="9152304at2"/>
<comment type="caution">
    <text evidence="1">The sequence shown here is derived from an EMBL/GenBank/DDBJ whole genome shotgun (WGS) entry which is preliminary data.</text>
</comment>
<dbReference type="Proteomes" id="UP000278351">
    <property type="component" value="Unassembled WGS sequence"/>
</dbReference>
<dbReference type="InterPro" id="IPR018490">
    <property type="entry name" value="cNMP-bd_dom_sf"/>
</dbReference>
<dbReference type="AlphaFoldDB" id="A0A3N4Q5Y6"/>
<dbReference type="RefSeq" id="WP_123845456.1">
    <property type="nucleotide sequence ID" value="NZ_RPDH01000001.1"/>
</dbReference>
<dbReference type="SUPFAM" id="SSF51206">
    <property type="entry name" value="cAMP-binding domain-like"/>
    <property type="match status" value="1"/>
</dbReference>
<name>A0A3N4Q5Y6_9BACT</name>
<organism evidence="1 2">
    <name type="scientific">Chitinophaga lutea</name>
    <dbReference type="NCBI Taxonomy" id="2488634"/>
    <lineage>
        <taxon>Bacteria</taxon>
        <taxon>Pseudomonadati</taxon>
        <taxon>Bacteroidota</taxon>
        <taxon>Chitinophagia</taxon>
        <taxon>Chitinophagales</taxon>
        <taxon>Chitinophagaceae</taxon>
        <taxon>Chitinophaga</taxon>
    </lineage>
</organism>
<proteinExistence type="predicted"/>
<reference evidence="1 2" key="1">
    <citation type="submission" date="2018-11" db="EMBL/GenBank/DDBJ databases">
        <title>Chitinophaga lutea sp.nov., isolate from arsenic contaminated soil.</title>
        <authorList>
            <person name="Zong Y."/>
        </authorList>
    </citation>
    <scope>NUCLEOTIDE SEQUENCE [LARGE SCALE GENOMIC DNA]</scope>
    <source>
        <strain evidence="1 2">ZY74</strain>
    </source>
</reference>
<protein>
    <submittedName>
        <fullName evidence="1">Crp/Fnr family transcriptional regulator</fullName>
    </submittedName>
</protein>
<evidence type="ECO:0000313" key="2">
    <source>
        <dbReference type="Proteomes" id="UP000278351"/>
    </source>
</evidence>
<sequence>MLSSLITHIRRFVPLSDEEAATLEQFIEVRELKKKAFLLKEKQVCTANYFIIRGCCRSYFMTEKETEQVHLFAIEDWWITDYHSLEGRTPSQFFIQAVEPVTVAVLPRAVQDELFRQLPQLEKYFRIVLEKALAAAHLRVKYIFSQSGEERYEHFSTSFPDFVQRVPQYMLASYLGFTPEFLSKIRAKRIS</sequence>
<dbReference type="EMBL" id="RPDH01000001">
    <property type="protein sequence ID" value="RPE12941.1"/>
    <property type="molecule type" value="Genomic_DNA"/>
</dbReference>
<evidence type="ECO:0000313" key="1">
    <source>
        <dbReference type="EMBL" id="RPE12941.1"/>
    </source>
</evidence>
<dbReference type="CDD" id="cd00038">
    <property type="entry name" value="CAP_ED"/>
    <property type="match status" value="1"/>
</dbReference>
<dbReference type="InterPro" id="IPR000595">
    <property type="entry name" value="cNMP-bd_dom"/>
</dbReference>
<dbReference type="InterPro" id="IPR014710">
    <property type="entry name" value="RmlC-like_jellyroll"/>
</dbReference>
<accession>A0A3N4Q5Y6</accession>
<dbReference type="Gene3D" id="2.60.120.10">
    <property type="entry name" value="Jelly Rolls"/>
    <property type="match status" value="1"/>
</dbReference>